<organism evidence="1">
    <name type="scientific">Anguilla anguilla</name>
    <name type="common">European freshwater eel</name>
    <name type="synonym">Muraena anguilla</name>
    <dbReference type="NCBI Taxonomy" id="7936"/>
    <lineage>
        <taxon>Eukaryota</taxon>
        <taxon>Metazoa</taxon>
        <taxon>Chordata</taxon>
        <taxon>Craniata</taxon>
        <taxon>Vertebrata</taxon>
        <taxon>Euteleostomi</taxon>
        <taxon>Actinopterygii</taxon>
        <taxon>Neopterygii</taxon>
        <taxon>Teleostei</taxon>
        <taxon>Anguilliformes</taxon>
        <taxon>Anguillidae</taxon>
        <taxon>Anguilla</taxon>
    </lineage>
</organism>
<reference evidence="1" key="2">
    <citation type="journal article" date="2015" name="Fish Shellfish Immunol.">
        <title>Early steps in the European eel (Anguilla anguilla)-Vibrio vulnificus interaction in the gills: Role of the RtxA13 toxin.</title>
        <authorList>
            <person name="Callol A."/>
            <person name="Pajuelo D."/>
            <person name="Ebbesson L."/>
            <person name="Teles M."/>
            <person name="MacKenzie S."/>
            <person name="Amaro C."/>
        </authorList>
    </citation>
    <scope>NUCLEOTIDE SEQUENCE</scope>
</reference>
<accession>A0A0E9UKR8</accession>
<name>A0A0E9UKR8_ANGAN</name>
<proteinExistence type="predicted"/>
<protein>
    <submittedName>
        <fullName evidence="1">Uncharacterized protein</fullName>
    </submittedName>
</protein>
<dbReference type="EMBL" id="GBXM01042143">
    <property type="protein sequence ID" value="JAH66434.1"/>
    <property type="molecule type" value="Transcribed_RNA"/>
</dbReference>
<reference evidence="1" key="1">
    <citation type="submission" date="2014-11" db="EMBL/GenBank/DDBJ databases">
        <authorList>
            <person name="Amaro Gonzalez C."/>
        </authorList>
    </citation>
    <scope>NUCLEOTIDE SEQUENCE</scope>
</reference>
<evidence type="ECO:0000313" key="1">
    <source>
        <dbReference type="EMBL" id="JAH66434.1"/>
    </source>
</evidence>
<sequence>MPRLSINIAESQQTLEMKSMLESSEASVFLGFQLVPCFSGHNSTSPTYASC</sequence>
<dbReference type="AlphaFoldDB" id="A0A0E9UKR8"/>